<organism evidence="2 3">
    <name type="scientific">Drouetiella hepatica Uher 2000/2452</name>
    <dbReference type="NCBI Taxonomy" id="904376"/>
    <lineage>
        <taxon>Bacteria</taxon>
        <taxon>Bacillati</taxon>
        <taxon>Cyanobacteriota</taxon>
        <taxon>Cyanophyceae</taxon>
        <taxon>Oculatellales</taxon>
        <taxon>Oculatellaceae</taxon>
        <taxon>Drouetiella</taxon>
    </lineage>
</organism>
<accession>A0A951QDY5</accession>
<evidence type="ECO:0000313" key="2">
    <source>
        <dbReference type="EMBL" id="MBW4660958.1"/>
    </source>
</evidence>
<dbReference type="AlphaFoldDB" id="A0A951QDY5"/>
<dbReference type="EMBL" id="JAHHHD010000028">
    <property type="protein sequence ID" value="MBW4660958.1"/>
    <property type="molecule type" value="Genomic_DNA"/>
</dbReference>
<comment type="caution">
    <text evidence="2">The sequence shown here is derived from an EMBL/GenBank/DDBJ whole genome shotgun (WGS) entry which is preliminary data.</text>
</comment>
<evidence type="ECO:0000313" key="3">
    <source>
        <dbReference type="Proteomes" id="UP000757435"/>
    </source>
</evidence>
<proteinExistence type="predicted"/>
<evidence type="ECO:0000256" key="1">
    <source>
        <dbReference type="SAM" id="Coils"/>
    </source>
</evidence>
<gene>
    <name evidence="2" type="ORF">KME15_19965</name>
</gene>
<reference evidence="2" key="1">
    <citation type="submission" date="2021-05" db="EMBL/GenBank/DDBJ databases">
        <authorList>
            <person name="Pietrasiak N."/>
            <person name="Ward R."/>
            <person name="Stajich J.E."/>
            <person name="Kurbessoian T."/>
        </authorList>
    </citation>
    <scope>NUCLEOTIDE SEQUENCE</scope>
    <source>
        <strain evidence="2">UHER 2000/2452</strain>
    </source>
</reference>
<reference evidence="2" key="2">
    <citation type="journal article" date="2022" name="Microbiol. Resour. Announc.">
        <title>Metagenome Sequencing to Explore Phylogenomics of Terrestrial Cyanobacteria.</title>
        <authorList>
            <person name="Ward R.D."/>
            <person name="Stajich J.E."/>
            <person name="Johansen J.R."/>
            <person name="Huntemann M."/>
            <person name="Clum A."/>
            <person name="Foster B."/>
            <person name="Foster B."/>
            <person name="Roux S."/>
            <person name="Palaniappan K."/>
            <person name="Varghese N."/>
            <person name="Mukherjee S."/>
            <person name="Reddy T.B.K."/>
            <person name="Daum C."/>
            <person name="Copeland A."/>
            <person name="Chen I.A."/>
            <person name="Ivanova N.N."/>
            <person name="Kyrpides N.C."/>
            <person name="Shapiro N."/>
            <person name="Eloe-Fadrosh E.A."/>
            <person name="Pietrasiak N."/>
        </authorList>
    </citation>
    <scope>NUCLEOTIDE SEQUENCE</scope>
    <source>
        <strain evidence="2">UHER 2000/2452</strain>
    </source>
</reference>
<protein>
    <submittedName>
        <fullName evidence="2">Uncharacterized protein</fullName>
    </submittedName>
</protein>
<dbReference type="Proteomes" id="UP000757435">
    <property type="component" value="Unassembled WGS sequence"/>
</dbReference>
<keyword evidence="1" id="KW-0175">Coiled coil</keyword>
<sequence length="115" mass="13033">MTDLHQLPQAIAQIQRQALAQEGEIRYLKATLTTFDREIEGTIAFDPELKNESQRKAKKAELQAEEDYQALSIKLQRAQDGLIELQIESELLRSQLSILKLEMRGAIARLEAEAA</sequence>
<feature type="coiled-coil region" evidence="1">
    <location>
        <begin position="68"/>
        <end position="95"/>
    </location>
</feature>
<name>A0A951QDY5_9CYAN</name>